<feature type="compositionally biased region" description="Polar residues" evidence="1">
    <location>
        <begin position="367"/>
        <end position="377"/>
    </location>
</feature>
<evidence type="ECO:0000256" key="1">
    <source>
        <dbReference type="SAM" id="MobiDB-lite"/>
    </source>
</evidence>
<feature type="region of interest" description="Disordered" evidence="1">
    <location>
        <begin position="497"/>
        <end position="531"/>
    </location>
</feature>
<keyword evidence="3" id="KW-1185">Reference proteome</keyword>
<reference evidence="2" key="1">
    <citation type="journal article" date="2020" name="Stud. Mycol.">
        <title>101 Dothideomycetes genomes: a test case for predicting lifestyles and emergence of pathogens.</title>
        <authorList>
            <person name="Haridas S."/>
            <person name="Albert R."/>
            <person name="Binder M."/>
            <person name="Bloem J."/>
            <person name="Labutti K."/>
            <person name="Salamov A."/>
            <person name="Andreopoulos B."/>
            <person name="Baker S."/>
            <person name="Barry K."/>
            <person name="Bills G."/>
            <person name="Bluhm B."/>
            <person name="Cannon C."/>
            <person name="Castanera R."/>
            <person name="Culley D."/>
            <person name="Daum C."/>
            <person name="Ezra D."/>
            <person name="Gonzalez J."/>
            <person name="Henrissat B."/>
            <person name="Kuo A."/>
            <person name="Liang C."/>
            <person name="Lipzen A."/>
            <person name="Lutzoni F."/>
            <person name="Magnuson J."/>
            <person name="Mondo S."/>
            <person name="Nolan M."/>
            <person name="Ohm R."/>
            <person name="Pangilinan J."/>
            <person name="Park H.-J."/>
            <person name="Ramirez L."/>
            <person name="Alfaro M."/>
            <person name="Sun H."/>
            <person name="Tritt A."/>
            <person name="Yoshinaga Y."/>
            <person name="Zwiers L.-H."/>
            <person name="Turgeon B."/>
            <person name="Goodwin S."/>
            <person name="Spatafora J."/>
            <person name="Crous P."/>
            <person name="Grigoriev I."/>
        </authorList>
    </citation>
    <scope>NUCLEOTIDE SEQUENCE</scope>
    <source>
        <strain evidence="2">CBS 109.77</strain>
    </source>
</reference>
<feature type="region of interest" description="Disordered" evidence="1">
    <location>
        <begin position="240"/>
        <end position="282"/>
    </location>
</feature>
<feature type="compositionally biased region" description="Low complexity" evidence="1">
    <location>
        <begin position="1"/>
        <end position="20"/>
    </location>
</feature>
<dbReference type="OrthoDB" id="3800936at2759"/>
<feature type="non-terminal residue" evidence="2">
    <location>
        <position position="531"/>
    </location>
</feature>
<name>A0A6A6XQR0_9PLEO</name>
<feature type="compositionally biased region" description="Low complexity" evidence="1">
    <location>
        <begin position="307"/>
        <end position="325"/>
    </location>
</feature>
<dbReference type="EMBL" id="MU001774">
    <property type="protein sequence ID" value="KAF2798896.1"/>
    <property type="molecule type" value="Genomic_DNA"/>
</dbReference>
<proteinExistence type="predicted"/>
<evidence type="ECO:0000313" key="2">
    <source>
        <dbReference type="EMBL" id="KAF2798896.1"/>
    </source>
</evidence>
<organism evidence="2 3">
    <name type="scientific">Melanomma pulvis-pyrius CBS 109.77</name>
    <dbReference type="NCBI Taxonomy" id="1314802"/>
    <lineage>
        <taxon>Eukaryota</taxon>
        <taxon>Fungi</taxon>
        <taxon>Dikarya</taxon>
        <taxon>Ascomycota</taxon>
        <taxon>Pezizomycotina</taxon>
        <taxon>Dothideomycetes</taxon>
        <taxon>Pleosporomycetidae</taxon>
        <taxon>Pleosporales</taxon>
        <taxon>Melanommataceae</taxon>
        <taxon>Melanomma</taxon>
    </lineage>
</organism>
<gene>
    <name evidence="2" type="ORF">K505DRAFT_321526</name>
</gene>
<dbReference type="AlphaFoldDB" id="A0A6A6XQR0"/>
<feature type="compositionally biased region" description="Polar residues" evidence="1">
    <location>
        <begin position="254"/>
        <end position="264"/>
    </location>
</feature>
<dbReference type="Proteomes" id="UP000799757">
    <property type="component" value="Unassembled WGS sequence"/>
</dbReference>
<accession>A0A6A6XQR0</accession>
<feature type="region of interest" description="Disordered" evidence="1">
    <location>
        <begin position="304"/>
        <end position="377"/>
    </location>
</feature>
<sequence>MAETQPAGPASAASPQIASAVDEQVPHHSPAIPDKTVVPAATDHPAASTSPHEQKQSAPEIVPMPHANQAVLTTDLGRQSHHPAPTPPGPPLVVRSDKMQGVADFAQRMFANSRDQYLSYFPQCGWTIYDLWDSVDIAIDSPSFLEEVLKYITFDNVHRMRAYAVEWSEKNRDRLDFIGGDMTSVYDPNDHLAIVEKIFINGETDAYPRIFLWHVAHFMRTGMMNVALKKQAMATATATASNVKANDNHASKTALKSSPVSEPTSMAAEEENQPRPEITTGSGHQIVAPSEVVPIVAPNAASPQVIPSTPATPQVQSPQVPQAAPAQPPYMGYQAHPPGFGMGGPAPMLSPHMNPANLRNPKGRNPRQGSSSYNQPMQPQVWMENYPAPLISGHQSRQPSGAMPAMQSPRFNAPIPMVQPMMNPTNPMMPYHQGPSMMSPSMTHGQMYYGPMHGPMMHPGMMPPQSAPFGSPPMEFAMQNYPHGPPVPRSMSIGDMTNNPQYPYNAPPSHMDQRGGMNRYGSQPNKPPGLF</sequence>
<evidence type="ECO:0000313" key="3">
    <source>
        <dbReference type="Proteomes" id="UP000799757"/>
    </source>
</evidence>
<protein>
    <submittedName>
        <fullName evidence="2">Uncharacterized protein</fullName>
    </submittedName>
</protein>
<feature type="region of interest" description="Disordered" evidence="1">
    <location>
        <begin position="1"/>
        <end position="58"/>
    </location>
</feature>